<reference evidence="2" key="1">
    <citation type="submission" date="2017-12" db="EMBL/GenBank/DDBJ databases">
        <title>High-resolution comparative analysis of great ape genomes.</title>
        <authorList>
            <person name="Pollen A."/>
            <person name="Hastie A."/>
            <person name="Hormozdiari F."/>
            <person name="Dougherty M."/>
            <person name="Liu R."/>
            <person name="Chaisson M."/>
            <person name="Hoppe E."/>
            <person name="Hill C."/>
            <person name="Pang A."/>
            <person name="Hillier L."/>
            <person name="Baker C."/>
            <person name="Armstrong J."/>
            <person name="Shendure J."/>
            <person name="Paten B."/>
            <person name="Wilson R."/>
            <person name="Chao H."/>
            <person name="Schneider V."/>
            <person name="Ventura M."/>
            <person name="Kronenberg Z."/>
            <person name="Murali S."/>
            <person name="Gordon D."/>
            <person name="Cantsilieris S."/>
            <person name="Munson K."/>
            <person name="Nelson B."/>
            <person name="Raja A."/>
            <person name="Underwood J."/>
            <person name="Diekhans M."/>
            <person name="Fiddes I."/>
            <person name="Haussler D."/>
            <person name="Eichler E."/>
        </authorList>
    </citation>
    <scope>NUCLEOTIDE SEQUENCE [LARGE SCALE GENOMIC DNA]</scope>
    <source>
        <strain evidence="2">Susie</strain>
    </source>
</reference>
<dbReference type="SUPFAM" id="SSF50978">
    <property type="entry name" value="WD40 repeat-like"/>
    <property type="match status" value="1"/>
</dbReference>
<proteinExistence type="predicted"/>
<feature type="non-terminal residue" evidence="2">
    <location>
        <position position="1"/>
    </location>
</feature>
<keyword evidence="1" id="KW-0677">Repeat</keyword>
<comment type="caution">
    <text evidence="2">The sequence shown here is derived from an EMBL/GenBank/DDBJ whole genome shotgun (WGS) entry which is preliminary data.</text>
</comment>
<dbReference type="InterPro" id="IPR001680">
    <property type="entry name" value="WD40_rpt"/>
</dbReference>
<accession>A0A2J8WTV2</accession>
<name>A0A2J8WTV2_PONAB</name>
<dbReference type="InterPro" id="IPR036322">
    <property type="entry name" value="WD40_repeat_dom_sf"/>
</dbReference>
<dbReference type="Pfam" id="PF00400">
    <property type="entry name" value="WD40"/>
    <property type="match status" value="1"/>
</dbReference>
<protein>
    <submittedName>
        <fullName evidence="2">WDR49 isoform 5</fullName>
    </submittedName>
</protein>
<dbReference type="InterPro" id="IPR051242">
    <property type="entry name" value="WD-EF-hand_domain"/>
</dbReference>
<dbReference type="Gene3D" id="2.130.10.10">
    <property type="entry name" value="YVTN repeat-like/Quinoprotein amine dehydrogenase"/>
    <property type="match status" value="1"/>
</dbReference>
<evidence type="ECO:0000256" key="1">
    <source>
        <dbReference type="ARBA" id="ARBA00022737"/>
    </source>
</evidence>
<dbReference type="EMBL" id="NDHI03003379">
    <property type="protein sequence ID" value="PNJ73201.1"/>
    <property type="molecule type" value="Genomic_DNA"/>
</dbReference>
<gene>
    <name evidence="2" type="ORF">CR201_G0007894</name>
</gene>
<organism evidence="2">
    <name type="scientific">Pongo abelii</name>
    <name type="common">Sumatran orangutan</name>
    <name type="synonym">Pongo pygmaeus abelii</name>
    <dbReference type="NCBI Taxonomy" id="9601"/>
    <lineage>
        <taxon>Eukaryota</taxon>
        <taxon>Metazoa</taxon>
        <taxon>Chordata</taxon>
        <taxon>Craniata</taxon>
        <taxon>Vertebrata</taxon>
        <taxon>Euteleostomi</taxon>
        <taxon>Mammalia</taxon>
        <taxon>Eutheria</taxon>
        <taxon>Euarchontoglires</taxon>
        <taxon>Primates</taxon>
        <taxon>Haplorrhini</taxon>
        <taxon>Catarrhini</taxon>
        <taxon>Hominidae</taxon>
        <taxon>Pongo</taxon>
    </lineage>
</organism>
<dbReference type="InterPro" id="IPR015943">
    <property type="entry name" value="WD40/YVTN_repeat-like_dom_sf"/>
</dbReference>
<evidence type="ECO:0000313" key="2">
    <source>
        <dbReference type="EMBL" id="PNJ73201.1"/>
    </source>
</evidence>
<feature type="non-terminal residue" evidence="2">
    <location>
        <position position="138"/>
    </location>
</feature>
<sequence length="138" mass="15634">IDTEGKNAVTRLCFLKARKNTAVTGGANLVSCGGSGYVRFWDIYKKQLLAEFLAHSGVGSIIMSTDKMNRYLTTGDLDGWLKIWNIEAKHWHIENCLFLPKRDTNLVESEIQKEISLFSKEESCLDPTEHSLLNKKNK</sequence>
<dbReference type="PANTHER" id="PTHR44324:SF1">
    <property type="entry name" value="WD REPEAT-CONTAINING PROTEIN 49"/>
    <property type="match status" value="1"/>
</dbReference>
<dbReference type="AlphaFoldDB" id="A0A2J8WTV2"/>
<dbReference type="PANTHER" id="PTHR44324">
    <property type="entry name" value="WD40 REPEAT DOMAIN 95"/>
    <property type="match status" value="1"/>
</dbReference>